<comment type="caution">
    <text evidence="1">The sequence shown here is derived from an EMBL/GenBank/DDBJ whole genome shotgun (WGS) entry which is preliminary data.</text>
</comment>
<organism evidence="1 2">
    <name type="scientific">Candidatus Akkermansia intestinigallinarum</name>
    <dbReference type="NCBI Taxonomy" id="2838431"/>
    <lineage>
        <taxon>Bacteria</taxon>
        <taxon>Pseudomonadati</taxon>
        <taxon>Verrucomicrobiota</taxon>
        <taxon>Verrucomicrobiia</taxon>
        <taxon>Verrucomicrobiales</taxon>
        <taxon>Akkermansiaceae</taxon>
        <taxon>Akkermansia</taxon>
    </lineage>
</organism>
<dbReference type="EMBL" id="DXFQ01000046">
    <property type="protein sequence ID" value="HIX19515.1"/>
    <property type="molecule type" value="Genomic_DNA"/>
</dbReference>
<dbReference type="AlphaFoldDB" id="A0A9D1VAH8"/>
<reference evidence="1" key="1">
    <citation type="journal article" date="2021" name="PeerJ">
        <title>Extensive microbial diversity within the chicken gut microbiome revealed by metagenomics and culture.</title>
        <authorList>
            <person name="Gilroy R."/>
            <person name="Ravi A."/>
            <person name="Getino M."/>
            <person name="Pursley I."/>
            <person name="Horton D.L."/>
            <person name="Alikhan N.F."/>
            <person name="Baker D."/>
            <person name="Gharbi K."/>
            <person name="Hall N."/>
            <person name="Watson M."/>
            <person name="Adriaenssens E.M."/>
            <person name="Foster-Nyarko E."/>
            <person name="Jarju S."/>
            <person name="Secka A."/>
            <person name="Antonio M."/>
            <person name="Oren A."/>
            <person name="Chaudhuri R.R."/>
            <person name="La Ragione R."/>
            <person name="Hildebrand F."/>
            <person name="Pallen M.J."/>
        </authorList>
    </citation>
    <scope>NUCLEOTIDE SEQUENCE</scope>
    <source>
        <strain evidence="1">14975</strain>
    </source>
</reference>
<reference evidence="1" key="2">
    <citation type="submission" date="2021-04" db="EMBL/GenBank/DDBJ databases">
        <authorList>
            <person name="Gilroy R."/>
        </authorList>
    </citation>
    <scope>NUCLEOTIDE SEQUENCE</scope>
    <source>
        <strain evidence="1">14975</strain>
    </source>
</reference>
<accession>A0A9D1VAH8</accession>
<evidence type="ECO:0000313" key="1">
    <source>
        <dbReference type="EMBL" id="HIX19515.1"/>
    </source>
</evidence>
<dbReference type="Proteomes" id="UP000823964">
    <property type="component" value="Unassembled WGS sequence"/>
</dbReference>
<keyword evidence="1" id="KW-0675">Receptor</keyword>
<evidence type="ECO:0000313" key="2">
    <source>
        <dbReference type="Proteomes" id="UP000823964"/>
    </source>
</evidence>
<gene>
    <name evidence="1" type="ORF">H9862_02800</name>
</gene>
<protein>
    <submittedName>
        <fullName evidence="1">TonB-dependent receptor</fullName>
    </submittedName>
</protein>
<proteinExistence type="predicted"/>
<name>A0A9D1VAH8_9BACT</name>
<sequence>MSSVTQSLAATQEKAFRINMDKQCYGSFAEIGAGQETANWFFRSSGAAGTVAKTISAYDMTVSDSLYGPVKRYVSEERLKQMMECEYETLINHLGEKRGKDTCFFAFCNTVKCKGYRDNGPWAAWIGVRFQLKPEAPPSDFVLHVRLLVPDHDIQMRVLGILGVNVLYSLFYKRERMDEFVLNIGANLDRSFYEVDFMRFSGHGFSMFDNRILALQLVQSGLSEATLFCPDGTVAQPADLLYKRPIVLMRGSFLPLCKIHMEMMDSVRSKFYESLPEEQRSREIDICEISLSNLLRGRDVDLLDFIDRADALAALGKTVMVTNITHFHRISTLLNQYTREPVAIALSIGLLNEVFKEKWADTPGGILATMGHIFVNRTKFYVTPWINRKTGEFVTATTYRAPEKYHYLYRHLCANGDIVDVPYFNQKLLFQTPRDIIRMIRADDEQWKEYVPEQAYRMVEHIKESN</sequence>